<proteinExistence type="predicted"/>
<keyword evidence="4" id="KW-1133">Transmembrane helix</keyword>
<dbReference type="RefSeq" id="WP_317963956.1">
    <property type="nucleotide sequence ID" value="NZ_OX458333.1"/>
</dbReference>
<evidence type="ECO:0000256" key="6">
    <source>
        <dbReference type="SAM" id="MobiDB-lite"/>
    </source>
</evidence>
<dbReference type="EMBL" id="OX458333">
    <property type="protein sequence ID" value="CAI8830366.1"/>
    <property type="molecule type" value="Genomic_DNA"/>
</dbReference>
<evidence type="ECO:0000256" key="4">
    <source>
        <dbReference type="ARBA" id="ARBA00022989"/>
    </source>
</evidence>
<reference evidence="8 9" key="1">
    <citation type="submission" date="2023-03" db="EMBL/GenBank/DDBJ databases">
        <authorList>
            <person name="Pearce D."/>
        </authorList>
    </citation>
    <scope>NUCLEOTIDE SEQUENCE [LARGE SCALE GENOMIC DNA]</scope>
    <source>
        <strain evidence="8">Msz</strain>
    </source>
</reference>
<keyword evidence="5" id="KW-0472">Membrane</keyword>
<dbReference type="PANTHER" id="PTHR37937:SF1">
    <property type="entry name" value="CONJUGATIVE TRANSFER: DNA TRANSPORT"/>
    <property type="match status" value="1"/>
</dbReference>
<evidence type="ECO:0000313" key="8">
    <source>
        <dbReference type="EMBL" id="CAI8830366.1"/>
    </source>
</evidence>
<dbReference type="CDD" id="cd01127">
    <property type="entry name" value="TrwB_TraG_TraD_VirD4"/>
    <property type="match status" value="1"/>
</dbReference>
<name>A0ABM9I1N2_9GAMM</name>
<keyword evidence="9" id="KW-1185">Reference proteome</keyword>
<evidence type="ECO:0000259" key="7">
    <source>
        <dbReference type="Pfam" id="PF10412"/>
    </source>
</evidence>
<evidence type="ECO:0000256" key="2">
    <source>
        <dbReference type="ARBA" id="ARBA00022475"/>
    </source>
</evidence>
<protein>
    <submittedName>
        <fullName evidence="8">Type IV secretion system protein VirD4</fullName>
    </submittedName>
</protein>
<evidence type="ECO:0000256" key="3">
    <source>
        <dbReference type="ARBA" id="ARBA00022692"/>
    </source>
</evidence>
<feature type="compositionally biased region" description="Polar residues" evidence="6">
    <location>
        <begin position="476"/>
        <end position="491"/>
    </location>
</feature>
<feature type="domain" description="Type IV secretion system coupling protein TraD DNA-binding" evidence="7">
    <location>
        <begin position="32"/>
        <end position="416"/>
    </location>
</feature>
<organism evidence="8 9">
    <name type="scientific">Methylocaldum szegediense</name>
    <dbReference type="NCBI Taxonomy" id="73780"/>
    <lineage>
        <taxon>Bacteria</taxon>
        <taxon>Pseudomonadati</taxon>
        <taxon>Pseudomonadota</taxon>
        <taxon>Gammaproteobacteria</taxon>
        <taxon>Methylococcales</taxon>
        <taxon>Methylococcaceae</taxon>
        <taxon>Methylocaldum</taxon>
    </lineage>
</organism>
<gene>
    <name evidence="8" type="ORF">MSZNOR_2132</name>
</gene>
<accession>A0ABM9I1N2</accession>
<evidence type="ECO:0000256" key="1">
    <source>
        <dbReference type="ARBA" id="ARBA00004651"/>
    </source>
</evidence>
<feature type="compositionally biased region" description="Low complexity" evidence="6">
    <location>
        <begin position="562"/>
        <end position="574"/>
    </location>
</feature>
<feature type="region of interest" description="Disordered" evidence="6">
    <location>
        <begin position="475"/>
        <end position="502"/>
    </location>
</feature>
<dbReference type="Gene3D" id="3.40.50.300">
    <property type="entry name" value="P-loop containing nucleotide triphosphate hydrolases"/>
    <property type="match status" value="2"/>
</dbReference>
<dbReference type="Proteomes" id="UP001162030">
    <property type="component" value="Chromosome"/>
</dbReference>
<feature type="compositionally biased region" description="Basic and acidic residues" evidence="6">
    <location>
        <begin position="492"/>
        <end position="502"/>
    </location>
</feature>
<dbReference type="InterPro" id="IPR051539">
    <property type="entry name" value="T4SS-coupling_protein"/>
</dbReference>
<feature type="compositionally biased region" description="Basic residues" evidence="6">
    <location>
        <begin position="575"/>
        <end position="586"/>
    </location>
</feature>
<comment type="subcellular location">
    <subcellularLocation>
        <location evidence="1">Cell membrane</location>
        <topology evidence="1">Multi-pass membrane protein</topology>
    </subcellularLocation>
</comment>
<dbReference type="InterPro" id="IPR027417">
    <property type="entry name" value="P-loop_NTPase"/>
</dbReference>
<keyword evidence="3" id="KW-0812">Transmembrane</keyword>
<sequence>MRGRQVRNDIKTAQTESKEEIKISEPGINLHPNLQISRDRETRGFLILGSIGGGKTQIINYVVNQILSRGDKALIFDNKGDFTSGLLDQPGVRLIAPWDSRSLAWDVAKDCTTKADAAELAARLIPESSDPTWSNGARQILAAMIVHAQSNTPGEWSFADIAATASKEYEQLREICLAADPKLALLLPEKPTKTTQSFLSQLIVFMGQVFSLADAWSDCGHGGPVQKFSLRNWLLNPQAQEQQTKILLMQSHGRYQKLAQAYIQSLISALASIVNSPDLPDSRKRRLWLVLDEFPQLGKVESIEKFVEIGRSKGVRTLLATQDINQVRSIYSHEFANALSSMVGTVIACRTQGAETPQWLSSLIGERQVKRYSPTFSAPVSGLGGYAAVPQRTDNWLTTTEPVVAPNEFAMLGPNKNGVQALLLTGGEFVFKLIWPFSKLPGDNAPTDPAPWTQPGWPNAADKAAENIAQLDIDVDTNNPKPKTAAQPQNEPQHKKTEPREHAEEFFDMLPVEAEANEEKKEESLFDKSAEEALGEIAENIAPEPIGTVLQVVDLVDKIQDAKTTAEPTTPAPIHIKKRLKRKKREHEHEQQNEQ</sequence>
<dbReference type="Pfam" id="PF10412">
    <property type="entry name" value="TrwB_AAD_bind"/>
    <property type="match status" value="1"/>
</dbReference>
<feature type="region of interest" description="Disordered" evidence="6">
    <location>
        <begin position="562"/>
        <end position="595"/>
    </location>
</feature>
<keyword evidence="2" id="KW-1003">Cell membrane</keyword>
<evidence type="ECO:0000313" key="9">
    <source>
        <dbReference type="Proteomes" id="UP001162030"/>
    </source>
</evidence>
<dbReference type="SUPFAM" id="SSF52540">
    <property type="entry name" value="P-loop containing nucleoside triphosphate hydrolases"/>
    <property type="match status" value="1"/>
</dbReference>
<dbReference type="InterPro" id="IPR019476">
    <property type="entry name" value="T4SS_TraD_DNA-bd"/>
</dbReference>
<evidence type="ECO:0000256" key="5">
    <source>
        <dbReference type="ARBA" id="ARBA00023136"/>
    </source>
</evidence>
<dbReference type="PANTHER" id="PTHR37937">
    <property type="entry name" value="CONJUGATIVE TRANSFER: DNA TRANSPORT"/>
    <property type="match status" value="1"/>
</dbReference>